<dbReference type="EMBL" id="BAAALD010000103">
    <property type="protein sequence ID" value="GAA1117286.1"/>
    <property type="molecule type" value="Genomic_DNA"/>
</dbReference>
<evidence type="ECO:0000313" key="3">
    <source>
        <dbReference type="Proteomes" id="UP001499987"/>
    </source>
</evidence>
<reference evidence="2 3" key="1">
    <citation type="journal article" date="2019" name="Int. J. Syst. Evol. Microbiol.">
        <title>The Global Catalogue of Microorganisms (GCM) 10K type strain sequencing project: providing services to taxonomists for standard genome sequencing and annotation.</title>
        <authorList>
            <consortium name="The Broad Institute Genomics Platform"/>
            <consortium name="The Broad Institute Genome Sequencing Center for Infectious Disease"/>
            <person name="Wu L."/>
            <person name="Ma J."/>
        </authorList>
    </citation>
    <scope>NUCLEOTIDE SEQUENCE [LARGE SCALE GENOMIC DNA]</scope>
    <source>
        <strain evidence="2 3">JCM 13002</strain>
    </source>
</reference>
<dbReference type="RefSeq" id="WP_344627450.1">
    <property type="nucleotide sequence ID" value="NZ_BAAALD010000103.1"/>
</dbReference>
<keyword evidence="3" id="KW-1185">Reference proteome</keyword>
<accession>A0ABN1U521</accession>
<dbReference type="SUPFAM" id="SSF69118">
    <property type="entry name" value="AhpD-like"/>
    <property type="match status" value="1"/>
</dbReference>
<dbReference type="PANTHER" id="PTHR34846:SF10">
    <property type="entry name" value="CYTOPLASMIC PROTEIN"/>
    <property type="match status" value="1"/>
</dbReference>
<dbReference type="Pfam" id="PF02627">
    <property type="entry name" value="CMD"/>
    <property type="match status" value="1"/>
</dbReference>
<dbReference type="NCBIfam" id="TIGR00778">
    <property type="entry name" value="ahpD_dom"/>
    <property type="match status" value="1"/>
</dbReference>
<dbReference type="Proteomes" id="UP001499987">
    <property type="component" value="Unassembled WGS sequence"/>
</dbReference>
<dbReference type="InterPro" id="IPR003779">
    <property type="entry name" value="CMD-like"/>
</dbReference>
<gene>
    <name evidence="2" type="ORF">GCM10009663_66720</name>
</gene>
<evidence type="ECO:0000259" key="1">
    <source>
        <dbReference type="Pfam" id="PF02627"/>
    </source>
</evidence>
<evidence type="ECO:0000313" key="2">
    <source>
        <dbReference type="EMBL" id="GAA1117286.1"/>
    </source>
</evidence>
<organism evidence="2 3">
    <name type="scientific">Kitasatospora arboriphila</name>
    <dbReference type="NCBI Taxonomy" id="258052"/>
    <lineage>
        <taxon>Bacteria</taxon>
        <taxon>Bacillati</taxon>
        <taxon>Actinomycetota</taxon>
        <taxon>Actinomycetes</taxon>
        <taxon>Kitasatosporales</taxon>
        <taxon>Streptomycetaceae</taxon>
        <taxon>Kitasatospora</taxon>
    </lineage>
</organism>
<dbReference type="InterPro" id="IPR004675">
    <property type="entry name" value="AhpD_core"/>
</dbReference>
<name>A0ABN1U521_9ACTN</name>
<dbReference type="Gene3D" id="1.20.1290.10">
    <property type="entry name" value="AhpD-like"/>
    <property type="match status" value="1"/>
</dbReference>
<proteinExistence type="predicted"/>
<feature type="domain" description="Carboxymuconolactone decarboxylase-like" evidence="1">
    <location>
        <begin position="25"/>
        <end position="103"/>
    </location>
</feature>
<protein>
    <submittedName>
        <fullName evidence="2">Carboxymuconolactone decarboxylase family protein</fullName>
    </submittedName>
</protein>
<dbReference type="PANTHER" id="PTHR34846">
    <property type="entry name" value="4-CARBOXYMUCONOLACTONE DECARBOXYLASE FAMILY PROTEIN (AFU_ORTHOLOGUE AFUA_6G11590)"/>
    <property type="match status" value="1"/>
</dbReference>
<dbReference type="InterPro" id="IPR029032">
    <property type="entry name" value="AhpD-like"/>
</dbReference>
<comment type="caution">
    <text evidence="2">The sequence shown here is derived from an EMBL/GenBank/DDBJ whole genome shotgun (WGS) entry which is preliminary data.</text>
</comment>
<sequence length="159" mass="17385">MTTNETAYVPAPVQRISLPEQAAGFYRAMIDLDRAARAGIEPALAELVKIHASAINGCAFCLDMHTTDARKGGEQEHRLATLPAWREAPWYTARERAALALTEAVTLVTQGHVPDAVYDEAAKHFDQQELAQLIALIIAINSWNRIAITSRLSPAPKQA</sequence>